<gene>
    <name evidence="3" type="ORF">VFPPC_00765</name>
</gene>
<dbReference type="Proteomes" id="UP000078397">
    <property type="component" value="Unassembled WGS sequence"/>
</dbReference>
<comment type="caution">
    <text evidence="3">The sequence shown here is derived from an EMBL/GenBank/DDBJ whole genome shotgun (WGS) entry which is preliminary data.</text>
</comment>
<dbReference type="GeneID" id="28844716"/>
<organism evidence="3 4">
    <name type="scientific">Pochonia chlamydosporia 170</name>
    <dbReference type="NCBI Taxonomy" id="1380566"/>
    <lineage>
        <taxon>Eukaryota</taxon>
        <taxon>Fungi</taxon>
        <taxon>Dikarya</taxon>
        <taxon>Ascomycota</taxon>
        <taxon>Pezizomycotina</taxon>
        <taxon>Sordariomycetes</taxon>
        <taxon>Hypocreomycetidae</taxon>
        <taxon>Hypocreales</taxon>
        <taxon>Clavicipitaceae</taxon>
        <taxon>Pochonia</taxon>
    </lineage>
</organism>
<dbReference type="PANTHER" id="PTHR46844:SF1">
    <property type="entry name" value="SLR5058 PROTEIN"/>
    <property type="match status" value="1"/>
</dbReference>
<evidence type="ECO:0000256" key="1">
    <source>
        <dbReference type="SAM" id="MobiDB-lite"/>
    </source>
</evidence>
<keyword evidence="4" id="KW-1185">Reference proteome</keyword>
<dbReference type="InterPro" id="IPR055496">
    <property type="entry name" value="DUF7068"/>
</dbReference>
<name>A0A179G4Z6_METCM</name>
<dbReference type="STRING" id="1380566.A0A179G4Z6"/>
<dbReference type="EMBL" id="LSBJ02000001">
    <property type="protein sequence ID" value="OAQ72924.1"/>
    <property type="molecule type" value="Genomic_DNA"/>
</dbReference>
<dbReference type="InterPro" id="IPR016024">
    <property type="entry name" value="ARM-type_fold"/>
</dbReference>
<dbReference type="InterPro" id="IPR007111">
    <property type="entry name" value="NACHT_NTPase"/>
</dbReference>
<dbReference type="RefSeq" id="XP_018149007.1">
    <property type="nucleotide sequence ID" value="XM_018280722.1"/>
</dbReference>
<feature type="domain" description="NACHT" evidence="2">
    <location>
        <begin position="557"/>
        <end position="654"/>
    </location>
</feature>
<feature type="compositionally biased region" description="Polar residues" evidence="1">
    <location>
        <begin position="43"/>
        <end position="54"/>
    </location>
</feature>
<dbReference type="Gene3D" id="1.25.10.10">
    <property type="entry name" value="Leucine-rich Repeat Variant"/>
    <property type="match status" value="2"/>
</dbReference>
<dbReference type="InterPro" id="IPR027417">
    <property type="entry name" value="P-loop_NTPase"/>
</dbReference>
<dbReference type="Pfam" id="PF05729">
    <property type="entry name" value="NACHT"/>
    <property type="match status" value="1"/>
</dbReference>
<evidence type="ECO:0000313" key="4">
    <source>
        <dbReference type="Proteomes" id="UP000078397"/>
    </source>
</evidence>
<dbReference type="OrthoDB" id="427518at2759"/>
<accession>A0A179G4Z6</accession>
<reference evidence="3 4" key="1">
    <citation type="journal article" date="2016" name="PLoS Pathog.">
        <title>Biosynthesis of antibiotic leucinostatins in bio-control fungus Purpureocillium lilacinum and their inhibition on phytophthora revealed by genome mining.</title>
        <authorList>
            <person name="Wang G."/>
            <person name="Liu Z."/>
            <person name="Lin R."/>
            <person name="Li E."/>
            <person name="Mao Z."/>
            <person name="Ling J."/>
            <person name="Yang Y."/>
            <person name="Yin W.B."/>
            <person name="Xie B."/>
        </authorList>
    </citation>
    <scope>NUCLEOTIDE SEQUENCE [LARGE SCALE GENOMIC DNA]</scope>
    <source>
        <strain evidence="3">170</strain>
    </source>
</reference>
<dbReference type="SUPFAM" id="SSF52540">
    <property type="entry name" value="P-loop containing nucleoside triphosphate hydrolases"/>
    <property type="match status" value="1"/>
</dbReference>
<dbReference type="PANTHER" id="PTHR46844">
    <property type="entry name" value="SLR5058 PROTEIN"/>
    <property type="match status" value="1"/>
</dbReference>
<evidence type="ECO:0000259" key="2">
    <source>
        <dbReference type="PROSITE" id="PS50837"/>
    </source>
</evidence>
<dbReference type="InterPro" id="IPR011989">
    <property type="entry name" value="ARM-like"/>
</dbReference>
<feature type="region of interest" description="Disordered" evidence="1">
    <location>
        <begin position="1216"/>
        <end position="1235"/>
    </location>
</feature>
<evidence type="ECO:0000313" key="3">
    <source>
        <dbReference type="EMBL" id="OAQ72924.1"/>
    </source>
</evidence>
<dbReference type="PROSITE" id="PS50837">
    <property type="entry name" value="NACHT"/>
    <property type="match status" value="1"/>
</dbReference>
<protein>
    <submittedName>
        <fullName evidence="3">Peptidase C14</fullName>
    </submittedName>
</protein>
<feature type="region of interest" description="Disordered" evidence="1">
    <location>
        <begin position="24"/>
        <end position="54"/>
    </location>
</feature>
<dbReference type="Pfam" id="PF23948">
    <property type="entry name" value="ARM_5"/>
    <property type="match status" value="1"/>
</dbReference>
<sequence>MAPPFPKSVDELVQRLKDLGINAYNSDPDSILDSEPTPESGPSPKSKNCVDTKSTVAHEKKMPNSWKDREVRTLIDLCNSLIKVYVYESVGAVRDILPLIPFATFTVCPGLLKKLQDGSQLLDDGVLDTFHALLLCPRVREELKHALGSTLLCFAERLGDAVSTVNDPEIYRLICSLATVLDTLNDVKRSGISDERVVQPLLQSLDRIRRHNDLHLSQVARYAYQSLIGIPSDVSPWEKLGKNFFNVTLSAAKVASAMPNPVAGLRVLKNVTDLVDSITDLVKTLGSASQDGVRRRKPAMWYIALRYTNMLIRSNAPKHLELLLQSSGLPCRNDKEFLCGVCAQLEQVRHDQSPNDAIIQALSRFLVQQANTTKHRRVQKWVQSVVDSTRFPCSQRRNRSGWFQLLGRRESRKYGTEIKYSKLSQFESYNRELFERGLENCTEAKLFCIDQEIRNKYSEPVTGCLTIERLDGGILPMDQCYINLAVLPDFDMKVKPDGKSSTDTTSSFTLLSHLKVQETATTTLHLSDLFEHCRPNRGDVLSENASPDRAKDQPDIMRVLIRGQAGMGKSTLCKKMIYEFIHNNMWTEKIDRVIWFPLRELQEEKDTSIGSLIIRRHFVEDNEADLRSETLGREIEKKSTRTLFILDGLDEVPTGATSPLITKLLNQPRVIITSRPYAISQARLYNLHREVETVGFYADQVKEYIKVIGKDMAEEIQQFTDSHPIIQGLARIPIKLDAICFSFTEKSAASKEMNDISTGVTTMTELYKGVEWALWCKDIPKLGIRGWDDKESEPELITKEIAQREGPKVGKIWLNRPLRALQHLAFKGLCDNIYEFGRDYWQPIFTPAGQSPLNAASLSFLRSSSAYTRHGQTYHFLHPTFQEFFAAQYFVEHWKSNTELDHPTLENITAAHFLRKEKYNARYDIMWRFVAGLLQDGPGKEQLCLFFKLVEKEPRDLFGPGHQRLVMHCLNEVHPSQTNHESFHKMRMALENHLKEWLLYECRVLGKSWLAAESEFPCSVVLSAFREAPPESKAIIVKTMGQRRSIPLEVVSLLMALAKDNTDRQLCRSACDAIYSSRVQPTYELLRLTVDRLGTDSISTTILDRQVSLPKEITDAVSKSLVNPDLKMRNSAANALRGLESDAIIEAIARQLHNPDSSIRSLAIETLEREYSLPPFVLNEFYTKLKDTNEEVRTAASKALKRYRGVLPDNVAQAVAEHSKDPNDNATPPAAETPRKSPRLLEYLIQIFTKKDEHAGKEGGSVTFKSQKSGQEWTMGALQIIAKELEDSNPKIRISATKKLKLKTNLPEDIVQILAKQLEDSSATARDEAAEILSEQTALPLPLIQDLSQKLEGPNSRAWIPSLSALRKFVDIPDAIVGVAAEAITVHADRRDKKAKVRLSAAIKRNSCLGFPKAMLKQVAKSRDGPKRIAWWTLVTRRANVKLPEPVSRAVIKLLENSDGKTRLAVLRSLLGFDNFSVDLLAALTRIVEGDNVKERARALLVLSEPTTGPVVYTEGLLIALLKHFNSSDTNIWQKAMDAVLHQATLPTSVADAVAKFCEESATTDKLKHLVNAAGYRNDRRCPEFLQHTLVKLLDSPDREIRAVAAESFLDRPPLVQSVISTLFQKLLDTADATIRSNIGRAIEGNWISNENMETMIRVLQGSKSGEDVKGSARSLLLHGPLCRRELPETILQFLGKQLRDPDTTIRRGAALLLCERQHLSIPVIQTVVENLSYLSGIGRTGVPRVLVEMPLLDDKLLTSTFESLHQGPFTSLFVQLRKSSFQWHLTWCVDGDSVSYLNSAAGTRTLAFESLKTKVEEAQKKNSVPPSVNWVEDGTELEESARTERTSLISLSGLARCVVQ</sequence>
<dbReference type="KEGG" id="pchm:VFPPC_00765"/>
<proteinExistence type="predicted"/>
<dbReference type="SUPFAM" id="SSF48371">
    <property type="entry name" value="ARM repeat"/>
    <property type="match status" value="1"/>
</dbReference>
<dbReference type="Gene3D" id="3.40.50.300">
    <property type="entry name" value="P-loop containing nucleotide triphosphate hydrolases"/>
    <property type="match status" value="1"/>
</dbReference>
<dbReference type="Pfam" id="PF23238">
    <property type="entry name" value="DUF7068"/>
    <property type="match status" value="1"/>
</dbReference>
<dbReference type="InterPro" id="IPR056251">
    <property type="entry name" value="Arm_rpt_dom"/>
</dbReference>